<dbReference type="RefSeq" id="WP_146404808.1">
    <property type="nucleotide sequence ID" value="NZ_SJPU01000001.1"/>
</dbReference>
<dbReference type="InterPro" id="IPR050892">
    <property type="entry name" value="ADP-ribose_metab_enzymes"/>
</dbReference>
<evidence type="ECO:0000256" key="1">
    <source>
        <dbReference type="ARBA" id="ARBA00035885"/>
    </source>
</evidence>
<dbReference type="GO" id="GO:0140291">
    <property type="term" value="P:peptidyl-glutamate ADP-deribosylation"/>
    <property type="evidence" value="ECO:0007669"/>
    <property type="project" value="TreeGrafter"/>
</dbReference>
<protein>
    <submittedName>
        <fullName evidence="3">Macro domain protein</fullName>
    </submittedName>
</protein>
<organism evidence="3 4">
    <name type="scientific">Allorhodopirellula heiligendammensis</name>
    <dbReference type="NCBI Taxonomy" id="2714739"/>
    <lineage>
        <taxon>Bacteria</taxon>
        <taxon>Pseudomonadati</taxon>
        <taxon>Planctomycetota</taxon>
        <taxon>Planctomycetia</taxon>
        <taxon>Pirellulales</taxon>
        <taxon>Pirellulaceae</taxon>
        <taxon>Allorhodopirellula</taxon>
    </lineage>
</organism>
<evidence type="ECO:0000259" key="2">
    <source>
        <dbReference type="PROSITE" id="PS51154"/>
    </source>
</evidence>
<dbReference type="SUPFAM" id="SSF52949">
    <property type="entry name" value="Macro domain-like"/>
    <property type="match status" value="1"/>
</dbReference>
<dbReference type="InterPro" id="IPR043472">
    <property type="entry name" value="Macro_dom-like"/>
</dbReference>
<name>A0A5C6C305_9BACT</name>
<evidence type="ECO:0000313" key="3">
    <source>
        <dbReference type="EMBL" id="TWU17886.1"/>
    </source>
</evidence>
<dbReference type="EMBL" id="SJPU01000001">
    <property type="protein sequence ID" value="TWU17886.1"/>
    <property type="molecule type" value="Genomic_DNA"/>
</dbReference>
<comment type="caution">
    <text evidence="3">The sequence shown here is derived from an EMBL/GenBank/DDBJ whole genome shotgun (WGS) entry which is preliminary data.</text>
</comment>
<dbReference type="PANTHER" id="PTHR12521:SF0">
    <property type="entry name" value="ADP-RIBOSE GLYCOHYDROLASE OARD1"/>
    <property type="match status" value="1"/>
</dbReference>
<accession>A0A5C6C305</accession>
<gene>
    <name evidence="3" type="ORF">Poly21_00370</name>
</gene>
<evidence type="ECO:0000313" key="4">
    <source>
        <dbReference type="Proteomes" id="UP000319908"/>
    </source>
</evidence>
<dbReference type="Gene3D" id="3.40.220.10">
    <property type="entry name" value="Leucine Aminopeptidase, subunit E, domain 1"/>
    <property type="match status" value="1"/>
</dbReference>
<dbReference type="PANTHER" id="PTHR12521">
    <property type="entry name" value="PROTEIN C6ORF130"/>
    <property type="match status" value="1"/>
</dbReference>
<proteinExistence type="predicted"/>
<dbReference type="SMART" id="SM00506">
    <property type="entry name" value="A1pp"/>
    <property type="match status" value="1"/>
</dbReference>
<keyword evidence="4" id="KW-1185">Reference proteome</keyword>
<dbReference type="OrthoDB" id="9780211at2"/>
<dbReference type="Pfam" id="PF01661">
    <property type="entry name" value="Macro"/>
    <property type="match status" value="1"/>
</dbReference>
<sequence length="151" mass="16578">MKSVEGDLLEFAGEGRFDVIIHGCNCFCTMGAGIAKSIRNQFPAAYEADLATLKGDRDKLGTYSSAKVIVGEHSFDVVNAYTQFHWRSTGVKADYEAIREVFKSIQRDFAGRRIGYPMIGAGLAGGDWDTISEIICEELVGESHTMVVFKP</sequence>
<comment type="catalytic activity">
    <reaction evidence="1">
        <text>an N-(ADP-alpha-D-ribosyl)-thymidine in DNA + H2O = a thymidine in DNA + ADP-D-ribose</text>
        <dbReference type="Rhea" id="RHEA:71655"/>
        <dbReference type="Rhea" id="RHEA-COMP:13556"/>
        <dbReference type="Rhea" id="RHEA-COMP:18051"/>
        <dbReference type="ChEBI" id="CHEBI:15377"/>
        <dbReference type="ChEBI" id="CHEBI:57967"/>
        <dbReference type="ChEBI" id="CHEBI:137386"/>
        <dbReference type="ChEBI" id="CHEBI:191199"/>
    </reaction>
    <physiologicalReaction direction="left-to-right" evidence="1">
        <dbReference type="Rhea" id="RHEA:71656"/>
    </physiologicalReaction>
</comment>
<dbReference type="InterPro" id="IPR002589">
    <property type="entry name" value="Macro_dom"/>
</dbReference>
<dbReference type="Proteomes" id="UP000319908">
    <property type="component" value="Unassembled WGS sequence"/>
</dbReference>
<dbReference type="AlphaFoldDB" id="A0A5C6C305"/>
<dbReference type="PROSITE" id="PS51154">
    <property type="entry name" value="MACRO"/>
    <property type="match status" value="1"/>
</dbReference>
<reference evidence="3 4" key="1">
    <citation type="journal article" date="2020" name="Antonie Van Leeuwenhoek">
        <title>Rhodopirellula heiligendammensis sp. nov., Rhodopirellula pilleata sp. nov., and Rhodopirellula solitaria sp. nov. isolated from natural or artificial marine surfaces in Northern Germany and California, USA, and emended description of the genus Rhodopirellula.</title>
        <authorList>
            <person name="Kallscheuer N."/>
            <person name="Wiegand S."/>
            <person name="Jogler M."/>
            <person name="Boedeker C."/>
            <person name="Peeters S.H."/>
            <person name="Rast P."/>
            <person name="Heuer A."/>
            <person name="Jetten M.S.M."/>
            <person name="Rohde M."/>
            <person name="Jogler C."/>
        </authorList>
    </citation>
    <scope>NUCLEOTIDE SEQUENCE [LARGE SCALE GENOMIC DNA]</scope>
    <source>
        <strain evidence="3 4">Poly21</strain>
    </source>
</reference>
<feature type="domain" description="Macro" evidence="2">
    <location>
        <begin position="1"/>
        <end position="151"/>
    </location>
</feature>